<accession>A0A915IBR5</accession>
<name>A0A915IBR5_ROMCU</name>
<keyword evidence="1" id="KW-1185">Reference proteome</keyword>
<protein>
    <submittedName>
        <fullName evidence="2">Uncharacterized protein</fullName>
    </submittedName>
</protein>
<evidence type="ECO:0000313" key="2">
    <source>
        <dbReference type="WBParaSite" id="nRc.2.0.1.t11332-RA"/>
    </source>
</evidence>
<reference evidence="2" key="1">
    <citation type="submission" date="2022-11" db="UniProtKB">
        <authorList>
            <consortium name="WormBaseParasite"/>
        </authorList>
    </citation>
    <scope>IDENTIFICATION</scope>
</reference>
<dbReference type="Proteomes" id="UP000887565">
    <property type="component" value="Unplaced"/>
</dbReference>
<proteinExistence type="predicted"/>
<dbReference type="WBParaSite" id="nRc.2.0.1.t11332-RA">
    <property type="protein sequence ID" value="nRc.2.0.1.t11332-RA"/>
    <property type="gene ID" value="nRc.2.0.1.g11332"/>
</dbReference>
<evidence type="ECO:0000313" key="1">
    <source>
        <dbReference type="Proteomes" id="UP000887565"/>
    </source>
</evidence>
<sequence>FATDQEISRTLNGESNKKVLEVWEPDSHPDEDDEHFFDAEHTKDGWAVEDMFEKNKTFGVVSTYEADLSQFSKLVSF</sequence>
<dbReference type="AlphaFoldDB" id="A0A915IBR5"/>
<organism evidence="1 2">
    <name type="scientific">Romanomermis culicivorax</name>
    <name type="common">Nematode worm</name>
    <dbReference type="NCBI Taxonomy" id="13658"/>
    <lineage>
        <taxon>Eukaryota</taxon>
        <taxon>Metazoa</taxon>
        <taxon>Ecdysozoa</taxon>
        <taxon>Nematoda</taxon>
        <taxon>Enoplea</taxon>
        <taxon>Dorylaimia</taxon>
        <taxon>Mermithida</taxon>
        <taxon>Mermithoidea</taxon>
        <taxon>Mermithidae</taxon>
        <taxon>Romanomermis</taxon>
    </lineage>
</organism>